<dbReference type="OrthoDB" id="9090824at2"/>
<dbReference type="AlphaFoldDB" id="A0A239SW61"/>
<dbReference type="KEGG" id="pspu:NA29_01995"/>
<dbReference type="GeneID" id="88097209"/>
<evidence type="ECO:0000313" key="1">
    <source>
        <dbReference type="EMBL" id="SNU89472.1"/>
    </source>
</evidence>
<sequence length="151" mass="17746">MIRFGDVFSISTSKGDAYFQYVSKNPQMGWMIRVLPGIYSECPEDMSALVDKETNFWIFFPVAAALRRKLTAKIGRFKIPEHSQKMPIFRAGIRHSVTKKVENWWLWDGEREWMVGEITEDQRKLPIRGIWNDTLLIKRIEDGWLPEHDTA</sequence>
<dbReference type="Proteomes" id="UP000215126">
    <property type="component" value="Chromosome 1"/>
</dbReference>
<organism evidence="1 2">
    <name type="scientific">Pandoraea sputorum</name>
    <dbReference type="NCBI Taxonomy" id="93222"/>
    <lineage>
        <taxon>Bacteria</taxon>
        <taxon>Pseudomonadati</taxon>
        <taxon>Pseudomonadota</taxon>
        <taxon>Betaproteobacteria</taxon>
        <taxon>Burkholderiales</taxon>
        <taxon>Burkholderiaceae</taxon>
        <taxon>Pandoraea</taxon>
    </lineage>
</organism>
<keyword evidence="2" id="KW-1185">Reference proteome</keyword>
<dbReference type="RefSeq" id="WP_039393508.1">
    <property type="nucleotide sequence ID" value="NZ_CABPRX010000006.1"/>
</dbReference>
<evidence type="ECO:0000313" key="2">
    <source>
        <dbReference type="Proteomes" id="UP000215126"/>
    </source>
</evidence>
<name>A0A239SW61_9BURK</name>
<gene>
    <name evidence="1" type="ORF">SAMEA4530655_04636</name>
</gene>
<reference evidence="1 2" key="1">
    <citation type="submission" date="2017-06" db="EMBL/GenBank/DDBJ databases">
        <authorList>
            <consortium name="Pathogen Informatics"/>
        </authorList>
    </citation>
    <scope>NUCLEOTIDE SEQUENCE [LARGE SCALE GENOMIC DNA]</scope>
    <source>
        <strain evidence="1 2">NCTC13161</strain>
    </source>
</reference>
<dbReference type="STRING" id="93222.NA29_01995"/>
<proteinExistence type="predicted"/>
<dbReference type="EMBL" id="LT906435">
    <property type="protein sequence ID" value="SNU89472.1"/>
    <property type="molecule type" value="Genomic_DNA"/>
</dbReference>
<accession>A0A239SW61</accession>
<protein>
    <submittedName>
        <fullName evidence="1">Uncharacterized protein</fullName>
    </submittedName>
</protein>